<evidence type="ECO:0000256" key="1">
    <source>
        <dbReference type="SAM" id="MobiDB-lite"/>
    </source>
</evidence>
<keyword evidence="2" id="KW-0812">Transmembrane</keyword>
<dbReference type="SUPFAM" id="SSF51126">
    <property type="entry name" value="Pectin lyase-like"/>
    <property type="match status" value="1"/>
</dbReference>
<accession>A0ABQ9YCZ4</accession>
<dbReference type="Proteomes" id="UP001281761">
    <property type="component" value="Unassembled WGS sequence"/>
</dbReference>
<name>A0ABQ9YCZ4_9EUKA</name>
<keyword evidence="2" id="KW-0472">Membrane</keyword>
<reference evidence="5 6" key="1">
    <citation type="journal article" date="2022" name="bioRxiv">
        <title>Genomics of Preaxostyla Flagellates Illuminates Evolutionary Transitions and the Path Towards Mitochondrial Loss.</title>
        <authorList>
            <person name="Novak L.V.F."/>
            <person name="Treitli S.C."/>
            <person name="Pyrih J."/>
            <person name="Halakuc P."/>
            <person name="Pipaliya S.V."/>
            <person name="Vacek V."/>
            <person name="Brzon O."/>
            <person name="Soukal P."/>
            <person name="Eme L."/>
            <person name="Dacks J.B."/>
            <person name="Karnkowska A."/>
            <person name="Elias M."/>
            <person name="Hampl V."/>
        </authorList>
    </citation>
    <scope>NUCLEOTIDE SEQUENCE [LARGE SCALE GENOMIC DNA]</scope>
    <source>
        <strain evidence="5">NAU3</strain>
        <tissue evidence="5">Gut</tissue>
    </source>
</reference>
<dbReference type="InterPro" id="IPR011050">
    <property type="entry name" value="Pectin_lyase_fold/virulence"/>
</dbReference>
<gene>
    <name evidence="5" type="ORF">BLNAU_3397</name>
</gene>
<keyword evidence="6" id="KW-1185">Reference proteome</keyword>
<evidence type="ECO:0000313" key="5">
    <source>
        <dbReference type="EMBL" id="KAK2961599.1"/>
    </source>
</evidence>
<dbReference type="InterPro" id="IPR039448">
    <property type="entry name" value="Beta_helix"/>
</dbReference>
<feature type="signal peptide" evidence="3">
    <location>
        <begin position="1"/>
        <end position="18"/>
    </location>
</feature>
<proteinExistence type="predicted"/>
<dbReference type="Pfam" id="PF13229">
    <property type="entry name" value="Beta_helix"/>
    <property type="match status" value="1"/>
</dbReference>
<evidence type="ECO:0000259" key="4">
    <source>
        <dbReference type="Pfam" id="PF13229"/>
    </source>
</evidence>
<evidence type="ECO:0000313" key="6">
    <source>
        <dbReference type="Proteomes" id="UP001281761"/>
    </source>
</evidence>
<evidence type="ECO:0000256" key="3">
    <source>
        <dbReference type="SAM" id="SignalP"/>
    </source>
</evidence>
<feature type="chain" id="PRO_5047442428" description="Right handed beta helix domain-containing protein" evidence="3">
    <location>
        <begin position="19"/>
        <end position="1233"/>
    </location>
</feature>
<protein>
    <recommendedName>
        <fullName evidence="4">Right handed beta helix domain-containing protein</fullName>
    </recommendedName>
</protein>
<keyword evidence="3" id="KW-0732">Signal</keyword>
<dbReference type="EMBL" id="JARBJD010000015">
    <property type="protein sequence ID" value="KAK2961599.1"/>
    <property type="molecule type" value="Genomic_DNA"/>
</dbReference>
<keyword evidence="2" id="KW-1133">Transmembrane helix</keyword>
<organism evidence="5 6">
    <name type="scientific">Blattamonas nauphoetae</name>
    <dbReference type="NCBI Taxonomy" id="2049346"/>
    <lineage>
        <taxon>Eukaryota</taxon>
        <taxon>Metamonada</taxon>
        <taxon>Preaxostyla</taxon>
        <taxon>Oxymonadida</taxon>
        <taxon>Blattamonas</taxon>
    </lineage>
</organism>
<feature type="transmembrane region" description="Helical" evidence="2">
    <location>
        <begin position="1140"/>
        <end position="1165"/>
    </location>
</feature>
<feature type="domain" description="Right handed beta helix" evidence="4">
    <location>
        <begin position="356"/>
        <end position="514"/>
    </location>
</feature>
<evidence type="ECO:0000256" key="2">
    <source>
        <dbReference type="SAM" id="Phobius"/>
    </source>
</evidence>
<comment type="caution">
    <text evidence="5">The sequence shown here is derived from an EMBL/GenBank/DDBJ whole genome shotgun (WGS) entry which is preliminary data.</text>
</comment>
<feature type="compositionally biased region" description="Basic and acidic residues" evidence="1">
    <location>
        <begin position="1220"/>
        <end position="1233"/>
    </location>
</feature>
<sequence length="1233" mass="131170">MFWLFILTVASHEATTLSAIMDLHLNGGAMNHEPNSDILQLSPGVFELIDYPVISTMLKMEGSTSTISHASSEGTAVMNELENDRSQHLNHFAKGHMGTSHSLFLFDNSTVSMNNLILDCGSDGMALAKVSSSEVIVSWSKIVSNSKQTAFVVGTELDGVGSAISVIDCSHVSSSSMVLLPLVRTCTCLPTPPRDSSSTDTPHSDNVSPFLSVSGAGLVLSNVSLIVGTGPLLDFGLLSHDSTRSDEIGLGDISTFLVGSVLRNVTSRGCSRSGLVVARGLCQKLVGTSVTLSTSHLSGTGCLDINAFGCVGCVNTSFSHCSSNADSSEEFTLRHFQQDDHFAFEDETDRIIVAFTLCTFTAMSSFDAGACVYVWVPHHVTMTECSFKHIQGRFGGPISIYGRTRGNGRLTLSLCSFLNCTGGNFGAALCLRDSALLSIDKCFFKNMATSAQTAVAGCVYAYKVDIVTISDCVFIDCAVDQEQGEGGALFVESSTLRLSSVQFRGNSATKGSDVYLSSGCGTPIDLETRVSDCHTDNYTTSVMFLEFGIQTGIIQQFGTSTNLKSLELTLSDTMLVGTIGVETQHPVQGRMLLLLDNTTPNNPNSEDSPPATCRVVVVDFPSLSTTGTSKVLSFGDSGRLQSLCTYLLVAASISTTPIDIPSPPPSFFTSDSPRVRKLLFQPGTIGEMMIWLEGFKLDVGEYTIHFEGSSGLTLIVSFEKEQNGWDNQKSSSVSVGPGGEDTRFAFGETYKVDKITFNGSSVLLESDGFSLVIPQIETSFVIEVNKKKGGDGSCRGDDNSCGSLAAAFETAMKMGVKPTTLKLVTSDSLSTTVSISDENEVIVRKGGVVRASLIVPSTFSSRPLVVLSVSNASLTLTDVDALIGFSSLDLKLVSVSSGSFEFNNGAISFDSSSTANSGIGNADSDLCSWSTGTIEFMKSTAVFKSCSLTKLTQGGIMQSGGNVTLEEVTFLSNGPSNKEFPSARRNVMCSSGGTLSVGVLRGDGGSVSMPGSGISGDGCSVSGTATTMSIVFLDTSESRITLDKKTGNFELELVGSGFLPCGLEVEVFTSLEDGNSEESLTLVVDTDTASLFTETRIEFLVTPNDVANLSSKLEWKVRLLNGDKSIGTSHLVLREKPRNLLWLIPVIVVVVVVIVGVIVALLLIWRCRSKKPVEKKDEMIETAHDAAPTVTQSVTDQLESENEAEPTLNVSDMPTELTEENTKESSESPERKM</sequence>
<feature type="region of interest" description="Disordered" evidence="1">
    <location>
        <begin position="1181"/>
        <end position="1233"/>
    </location>
</feature>